<dbReference type="GO" id="GO:0010017">
    <property type="term" value="P:red or far-red light signaling pathway"/>
    <property type="evidence" value="ECO:0007669"/>
    <property type="project" value="UniProtKB-ARBA"/>
</dbReference>
<name>A0A8X8XN62_SALSN</name>
<comment type="subcellular location">
    <subcellularLocation>
        <location evidence="1">Nucleus</location>
    </subcellularLocation>
</comment>
<dbReference type="EMBL" id="PNBA02000008">
    <property type="protein sequence ID" value="KAG6415584.1"/>
    <property type="molecule type" value="Genomic_DNA"/>
</dbReference>
<organism evidence="7">
    <name type="scientific">Salvia splendens</name>
    <name type="common">Scarlet sage</name>
    <dbReference type="NCBI Taxonomy" id="180675"/>
    <lineage>
        <taxon>Eukaryota</taxon>
        <taxon>Viridiplantae</taxon>
        <taxon>Streptophyta</taxon>
        <taxon>Embryophyta</taxon>
        <taxon>Tracheophyta</taxon>
        <taxon>Spermatophyta</taxon>
        <taxon>Magnoliopsida</taxon>
        <taxon>eudicotyledons</taxon>
        <taxon>Gunneridae</taxon>
        <taxon>Pentapetalae</taxon>
        <taxon>asterids</taxon>
        <taxon>lamiids</taxon>
        <taxon>Lamiales</taxon>
        <taxon>Lamiaceae</taxon>
        <taxon>Nepetoideae</taxon>
        <taxon>Mentheae</taxon>
        <taxon>Salviinae</taxon>
        <taxon>Salvia</taxon>
        <taxon>Salvia subgen. Calosphace</taxon>
        <taxon>core Calosphace</taxon>
    </lineage>
</organism>
<dbReference type="SMART" id="SM00353">
    <property type="entry name" value="HLH"/>
    <property type="match status" value="1"/>
</dbReference>
<evidence type="ECO:0000256" key="1">
    <source>
        <dbReference type="ARBA" id="ARBA00004123"/>
    </source>
</evidence>
<evidence type="ECO:0000256" key="2">
    <source>
        <dbReference type="ARBA" id="ARBA00023015"/>
    </source>
</evidence>
<proteinExistence type="predicted"/>
<dbReference type="InterPro" id="IPR011598">
    <property type="entry name" value="bHLH_dom"/>
</dbReference>
<accession>A0A8X8XN62</accession>
<keyword evidence="8" id="KW-1185">Reference proteome</keyword>
<feature type="region of interest" description="Disordered" evidence="5">
    <location>
        <begin position="16"/>
        <end position="62"/>
    </location>
</feature>
<comment type="caution">
    <text evidence="7">The sequence shown here is derived from an EMBL/GenBank/DDBJ whole genome shotgun (WGS) entry which is preliminary data.</text>
</comment>
<dbReference type="GO" id="GO:0005634">
    <property type="term" value="C:nucleus"/>
    <property type="evidence" value="ECO:0007669"/>
    <property type="project" value="UniProtKB-SubCell"/>
</dbReference>
<dbReference type="FunFam" id="4.10.280.10:FF:000004">
    <property type="entry name" value="Basic helix-loop-helix transcription factor"/>
    <property type="match status" value="1"/>
</dbReference>
<feature type="domain" description="BHLH" evidence="6">
    <location>
        <begin position="320"/>
        <end position="369"/>
    </location>
</feature>
<reference evidence="7" key="1">
    <citation type="submission" date="2018-01" db="EMBL/GenBank/DDBJ databases">
        <authorList>
            <person name="Mao J.F."/>
        </authorList>
    </citation>
    <scope>NUCLEOTIDE SEQUENCE</scope>
    <source>
        <strain evidence="7">Huo1</strain>
        <tissue evidence="7">Leaf</tissue>
    </source>
</reference>
<dbReference type="Proteomes" id="UP000298416">
    <property type="component" value="Unassembled WGS sequence"/>
</dbReference>
<evidence type="ECO:0000256" key="4">
    <source>
        <dbReference type="ARBA" id="ARBA00023242"/>
    </source>
</evidence>
<dbReference type="InterPro" id="IPR036638">
    <property type="entry name" value="HLH_DNA-bd_sf"/>
</dbReference>
<dbReference type="InterPro" id="IPR047265">
    <property type="entry name" value="PIF1-like_bHLH"/>
</dbReference>
<feature type="compositionally biased region" description="Low complexity" evidence="5">
    <location>
        <begin position="16"/>
        <end position="29"/>
    </location>
</feature>
<protein>
    <recommendedName>
        <fullName evidence="6">BHLH domain-containing protein</fullName>
    </recommendedName>
</protein>
<dbReference type="InterPro" id="IPR044273">
    <property type="entry name" value="PIF3-like"/>
</dbReference>
<dbReference type="PROSITE" id="PS50888">
    <property type="entry name" value="BHLH"/>
    <property type="match status" value="1"/>
</dbReference>
<evidence type="ECO:0000256" key="3">
    <source>
        <dbReference type="ARBA" id="ARBA00023163"/>
    </source>
</evidence>
<dbReference type="AlphaFoldDB" id="A0A8X8XN62"/>
<dbReference type="PANTHER" id="PTHR46807:SF1">
    <property type="entry name" value="TRANSCRIPTION FACTOR PIF3"/>
    <property type="match status" value="1"/>
</dbReference>
<evidence type="ECO:0000256" key="5">
    <source>
        <dbReference type="SAM" id="MobiDB-lite"/>
    </source>
</evidence>
<reference evidence="7" key="2">
    <citation type="submission" date="2020-08" db="EMBL/GenBank/DDBJ databases">
        <title>Plant Genome Project.</title>
        <authorList>
            <person name="Zhang R.-G."/>
        </authorList>
    </citation>
    <scope>NUCLEOTIDE SEQUENCE</scope>
    <source>
        <strain evidence="7">Huo1</strain>
        <tissue evidence="7">Leaf</tissue>
    </source>
</reference>
<keyword evidence="3" id="KW-0804">Transcription</keyword>
<keyword evidence="4" id="KW-0539">Nucleus</keyword>
<evidence type="ECO:0000313" key="7">
    <source>
        <dbReference type="EMBL" id="KAG6415584.1"/>
    </source>
</evidence>
<evidence type="ECO:0000313" key="8">
    <source>
        <dbReference type="Proteomes" id="UP000298416"/>
    </source>
</evidence>
<dbReference type="Pfam" id="PF00010">
    <property type="entry name" value="HLH"/>
    <property type="match status" value="1"/>
</dbReference>
<dbReference type="GO" id="GO:0046983">
    <property type="term" value="F:protein dimerization activity"/>
    <property type="evidence" value="ECO:0007669"/>
    <property type="project" value="InterPro"/>
</dbReference>
<dbReference type="Gene3D" id="4.10.280.10">
    <property type="entry name" value="Helix-loop-helix DNA-binding domain"/>
    <property type="match status" value="1"/>
</dbReference>
<keyword evidence="2" id="KW-0805">Transcription regulation</keyword>
<dbReference type="GO" id="GO:0003700">
    <property type="term" value="F:DNA-binding transcription factor activity"/>
    <property type="evidence" value="ECO:0007669"/>
    <property type="project" value="InterPro"/>
</dbReference>
<gene>
    <name evidence="7" type="ORF">SASPL_122997</name>
</gene>
<sequence length="543" mass="59980">MPLYEFLRLAIEKLESSQQKSSSVDPSSKTENGLFGQPDKVATNLSLQPDTPSACDGERPGKSSGVEYIFNDISPVLDISRKDEASPWLSYPGDDSLQVYSSGVLPQQSSVSFMSQKHGRSCDQGVSDSDVVELSSFKARPLQTCLHQKDHTSDPSLLNCQDAKFWNSEEGVDLHVPAAVNSSRLLANEDKDLFHDGRTKDISLDTFLKTDKSLIQNNTVASTRPLDGERIVESIVGSSFVSSGNSADKNLDEQNHYTKRKSRENEESSQSDVSLWKGFSLIWLPVSISHRFSWQELQTESVGLKTLTPAEGGRGSKRRRVAEMHNLSERRRRDRINQKMLALQELIPNCNKTDKASMLDEAIEYLKILKHQVQIMSMGYGVCVAPLMFPPGAQNMYYAHTPHPSYAGMRMGASFGNTNGDSVHCPVFHPHFPTPIVNCQGAIAPMHGHPCPRLHTTVSGAHTHLFPPTKSNKTTVMGASALKLTDQNSKDLIANKKSHNVEVSSSVSTNVSDGSVNYYTLLSNIHDKILHIIISDLFQLADK</sequence>
<dbReference type="PANTHER" id="PTHR46807">
    <property type="entry name" value="TRANSCRIPTION FACTOR PIF3"/>
    <property type="match status" value="1"/>
</dbReference>
<dbReference type="CDD" id="cd11445">
    <property type="entry name" value="bHLH_AtPIF_like"/>
    <property type="match status" value="1"/>
</dbReference>
<dbReference type="SUPFAM" id="SSF47459">
    <property type="entry name" value="HLH, helix-loop-helix DNA-binding domain"/>
    <property type="match status" value="1"/>
</dbReference>
<evidence type="ECO:0000259" key="6">
    <source>
        <dbReference type="PROSITE" id="PS50888"/>
    </source>
</evidence>